<evidence type="ECO:0000259" key="8">
    <source>
        <dbReference type="Pfam" id="PF00482"/>
    </source>
</evidence>
<dbReference type="PANTHER" id="PTHR35007">
    <property type="entry name" value="INTEGRAL MEMBRANE PROTEIN-RELATED"/>
    <property type="match status" value="1"/>
</dbReference>
<feature type="chain" id="PRO_5008008675" description="Type II secretion system protein GspF domain-containing protein" evidence="7">
    <location>
        <begin position="25"/>
        <end position="233"/>
    </location>
</feature>
<evidence type="ECO:0000313" key="9">
    <source>
        <dbReference type="EMBL" id="ANI91369.1"/>
    </source>
</evidence>
<protein>
    <recommendedName>
        <fullName evidence="8">Type II secretion system protein GspF domain-containing protein</fullName>
    </recommendedName>
</protein>
<keyword evidence="5" id="KW-0472">Membrane</keyword>
<dbReference type="AlphaFoldDB" id="A0A173LHW5"/>
<evidence type="ECO:0000256" key="1">
    <source>
        <dbReference type="ARBA" id="ARBA00004651"/>
    </source>
</evidence>
<dbReference type="RefSeq" id="WP_083657613.1">
    <property type="nucleotide sequence ID" value="NZ_CP015961.1"/>
</dbReference>
<keyword evidence="3" id="KW-0812">Transmembrane</keyword>
<evidence type="ECO:0000256" key="4">
    <source>
        <dbReference type="ARBA" id="ARBA00022989"/>
    </source>
</evidence>
<keyword evidence="7" id="KW-0732">Signal</keyword>
<feature type="signal peptide" evidence="7">
    <location>
        <begin position="1"/>
        <end position="24"/>
    </location>
</feature>
<dbReference type="EMBL" id="CP015961">
    <property type="protein sequence ID" value="ANI91369.1"/>
    <property type="molecule type" value="Genomic_DNA"/>
</dbReference>
<sequence length="233" mass="23703">MTPAMLVLLALAVLAWHGAPRASARLDDRAPLLIAETSDTPASTDDAPRTRDGGLASSIPPLAAAMRLFEYLSSSRGRRARDTAPTADDAWAVDLLAAAYAAGLDTASALRAVSAVAEGPAAKAFARAAAHVGLGQDVAGAWGAENGTSAVIPRVREALGRSADSGGSVTDSLRRAATWSRTRAVAERKASAERAGVLIAAPLGACFLPAFVCLGVAPVVVGLARQILPEVFG</sequence>
<accession>A0A173LHW5</accession>
<keyword evidence="2" id="KW-1003">Cell membrane</keyword>
<evidence type="ECO:0000256" key="3">
    <source>
        <dbReference type="ARBA" id="ARBA00022692"/>
    </source>
</evidence>
<gene>
    <name evidence="9" type="ORF">BJL86_0566</name>
</gene>
<reference evidence="9 10" key="1">
    <citation type="submission" date="2016-06" db="EMBL/GenBank/DDBJ databases">
        <title>Complete genome sequence of a saline-alkali tolerant type strain Dietzia timorensis ID05-A0528T.</title>
        <authorList>
            <person name="Wu X."/>
        </authorList>
    </citation>
    <scope>NUCLEOTIDE SEQUENCE [LARGE SCALE GENOMIC DNA]</scope>
    <source>
        <strain evidence="9 10">ID05-A0528</strain>
    </source>
</reference>
<dbReference type="OrthoDB" id="3267562at2"/>
<evidence type="ECO:0000313" key="10">
    <source>
        <dbReference type="Proteomes" id="UP000186104"/>
    </source>
</evidence>
<keyword evidence="4" id="KW-1133">Transmembrane helix</keyword>
<dbReference type="InterPro" id="IPR018076">
    <property type="entry name" value="T2SS_GspF_dom"/>
</dbReference>
<dbReference type="STRING" id="499555.BJL86_0566"/>
<name>A0A173LHW5_9ACTN</name>
<evidence type="ECO:0000256" key="7">
    <source>
        <dbReference type="SAM" id="SignalP"/>
    </source>
</evidence>
<comment type="subcellular location">
    <subcellularLocation>
        <location evidence="1">Cell membrane</location>
        <topology evidence="1">Multi-pass membrane protein</topology>
    </subcellularLocation>
</comment>
<organism evidence="9 10">
    <name type="scientific">Dietzia timorensis</name>
    <dbReference type="NCBI Taxonomy" id="499555"/>
    <lineage>
        <taxon>Bacteria</taxon>
        <taxon>Bacillati</taxon>
        <taxon>Actinomycetota</taxon>
        <taxon>Actinomycetes</taxon>
        <taxon>Mycobacteriales</taxon>
        <taxon>Dietziaceae</taxon>
        <taxon>Dietzia</taxon>
    </lineage>
</organism>
<dbReference type="Proteomes" id="UP000186104">
    <property type="component" value="Chromosome"/>
</dbReference>
<evidence type="ECO:0000256" key="6">
    <source>
        <dbReference type="SAM" id="MobiDB-lite"/>
    </source>
</evidence>
<dbReference type="KEGG" id="dtm:BJL86_0566"/>
<evidence type="ECO:0000256" key="5">
    <source>
        <dbReference type="ARBA" id="ARBA00023136"/>
    </source>
</evidence>
<keyword evidence="10" id="KW-1185">Reference proteome</keyword>
<dbReference type="GO" id="GO:0005886">
    <property type="term" value="C:plasma membrane"/>
    <property type="evidence" value="ECO:0007669"/>
    <property type="project" value="UniProtKB-SubCell"/>
</dbReference>
<dbReference type="Pfam" id="PF00482">
    <property type="entry name" value="T2SSF"/>
    <property type="match status" value="1"/>
</dbReference>
<feature type="domain" description="Type II secretion system protein GspF" evidence="8">
    <location>
        <begin position="93"/>
        <end position="214"/>
    </location>
</feature>
<dbReference type="PANTHER" id="PTHR35007:SF3">
    <property type="entry name" value="POSSIBLE CONSERVED ALANINE RICH MEMBRANE PROTEIN"/>
    <property type="match status" value="1"/>
</dbReference>
<evidence type="ECO:0000256" key="2">
    <source>
        <dbReference type="ARBA" id="ARBA00022475"/>
    </source>
</evidence>
<proteinExistence type="predicted"/>
<feature type="region of interest" description="Disordered" evidence="6">
    <location>
        <begin position="36"/>
        <end position="55"/>
    </location>
</feature>